<dbReference type="InterPro" id="IPR008160">
    <property type="entry name" value="Collagen"/>
</dbReference>
<feature type="compositionally biased region" description="Basic and acidic residues" evidence="5">
    <location>
        <begin position="108"/>
        <end position="117"/>
    </location>
</feature>
<dbReference type="AlphaFoldDB" id="A7S239"/>
<dbReference type="Pfam" id="PF01391">
    <property type="entry name" value="Collagen"/>
    <property type="match status" value="1"/>
</dbReference>
<feature type="region of interest" description="Disordered" evidence="5">
    <location>
        <begin position="547"/>
        <end position="570"/>
    </location>
</feature>
<keyword evidence="4 6" id="KW-0472">Membrane</keyword>
<dbReference type="InterPro" id="IPR011701">
    <property type="entry name" value="MFS"/>
</dbReference>
<keyword evidence="2 6" id="KW-0812">Transmembrane</keyword>
<feature type="transmembrane region" description="Helical" evidence="6">
    <location>
        <begin position="360"/>
        <end position="385"/>
    </location>
</feature>
<name>A7S239_NEMVE</name>
<proteinExistence type="predicted"/>
<dbReference type="InterPro" id="IPR036259">
    <property type="entry name" value="MFS_trans_sf"/>
</dbReference>
<gene>
    <name evidence="7" type="ORF">NEMVEDRAFT_v1g205600</name>
</gene>
<dbReference type="Proteomes" id="UP000001593">
    <property type="component" value="Unassembled WGS sequence"/>
</dbReference>
<dbReference type="Gene3D" id="1.20.1250.20">
    <property type="entry name" value="MFS general substrate transporter like domains"/>
    <property type="match status" value="1"/>
</dbReference>
<dbReference type="Pfam" id="PF07690">
    <property type="entry name" value="MFS_1"/>
    <property type="match status" value="1"/>
</dbReference>
<dbReference type="SUPFAM" id="SSF103473">
    <property type="entry name" value="MFS general substrate transporter"/>
    <property type="match status" value="1"/>
</dbReference>
<evidence type="ECO:0000256" key="4">
    <source>
        <dbReference type="ARBA" id="ARBA00023136"/>
    </source>
</evidence>
<evidence type="ECO:0000313" key="7">
    <source>
        <dbReference type="EMBL" id="EDO42216.1"/>
    </source>
</evidence>
<dbReference type="EMBL" id="DS469567">
    <property type="protein sequence ID" value="EDO42216.1"/>
    <property type="molecule type" value="Genomic_DNA"/>
</dbReference>
<keyword evidence="3 6" id="KW-1133">Transmembrane helix</keyword>
<evidence type="ECO:0000256" key="6">
    <source>
        <dbReference type="SAM" id="Phobius"/>
    </source>
</evidence>
<evidence type="ECO:0000256" key="2">
    <source>
        <dbReference type="ARBA" id="ARBA00022692"/>
    </source>
</evidence>
<accession>A7S239</accession>
<protein>
    <recommendedName>
        <fullName evidence="9">Major facilitator superfamily (MFS) profile domain-containing protein</fullName>
    </recommendedName>
</protein>
<evidence type="ECO:0000256" key="3">
    <source>
        <dbReference type="ARBA" id="ARBA00022989"/>
    </source>
</evidence>
<organism evidence="7 8">
    <name type="scientific">Nematostella vectensis</name>
    <name type="common">Starlet sea anemone</name>
    <dbReference type="NCBI Taxonomy" id="45351"/>
    <lineage>
        <taxon>Eukaryota</taxon>
        <taxon>Metazoa</taxon>
        <taxon>Cnidaria</taxon>
        <taxon>Anthozoa</taxon>
        <taxon>Hexacorallia</taxon>
        <taxon>Actiniaria</taxon>
        <taxon>Edwardsiidae</taxon>
        <taxon>Nematostella</taxon>
    </lineage>
</organism>
<sequence>MLDQTQDLDLSTDSTGQTLIIDISKAPLVILSFTIKNKRYEQAITHPKFGVVYSVDFSDSLGTTVICLDDGIIRTINIIKNKDLNLHLTKISSYRILGLQGAQGARGLKGDKGDKGDQGIQGLKGGKEEKGEKGDKGDQGLKGDQGVSATATPIITGEAAFSLWNVDDYVDTAFDVTACGMVKFEFEYTANRKTSTVIRLAAVKTVGQILSFYSNIERTQDPSYRFDLKVLSNSSLKITMNNMASDNKLVGIQGLKFGGSDVPLTSQLLGSHDFDLCLDVGTHNVQWNPATECLWVWCRENGIKSRPARVDPIPFQKNTNFVGYFELSGGQVGGQTLELSGWLVGGQTLELSGGFVNAQVYFGVSLGSVLLGGNMYLNFFLTSLIELPGNAFAIWSMNKYGRKKVVVIGLVIGAISNMLVVLVPTDPDNKGFTAARIIFAMLGKFAVMCSFDAIFVFSSELFPTVVRNIGMGTSSASGRLGAITSPFVIWLGRFHPAVPYAIMAVDAFIAGILCMLLPETNNAPTAETLNEGDNEDALMAADINSDPEIPDDKIPDNKKGLLGEEKMTVV</sequence>
<feature type="transmembrane region" description="Helical" evidence="6">
    <location>
        <begin position="405"/>
        <end position="425"/>
    </location>
</feature>
<dbReference type="HOGENOM" id="CLU_478429_0_0_1"/>
<feature type="region of interest" description="Disordered" evidence="5">
    <location>
        <begin position="105"/>
        <end position="145"/>
    </location>
</feature>
<evidence type="ECO:0000256" key="1">
    <source>
        <dbReference type="ARBA" id="ARBA00004141"/>
    </source>
</evidence>
<dbReference type="InParanoid" id="A7S239"/>
<evidence type="ECO:0008006" key="9">
    <source>
        <dbReference type="Google" id="ProtNLM"/>
    </source>
</evidence>
<evidence type="ECO:0000256" key="5">
    <source>
        <dbReference type="SAM" id="MobiDB-lite"/>
    </source>
</evidence>
<dbReference type="GO" id="GO:0022857">
    <property type="term" value="F:transmembrane transporter activity"/>
    <property type="evidence" value="ECO:0007669"/>
    <property type="project" value="InterPro"/>
</dbReference>
<feature type="compositionally biased region" description="Basic and acidic residues" evidence="5">
    <location>
        <begin position="550"/>
        <end position="570"/>
    </location>
</feature>
<dbReference type="PANTHER" id="PTHR24064">
    <property type="entry name" value="SOLUTE CARRIER FAMILY 22 MEMBER"/>
    <property type="match status" value="1"/>
</dbReference>
<reference evidence="7 8" key="1">
    <citation type="journal article" date="2007" name="Science">
        <title>Sea anemone genome reveals ancestral eumetazoan gene repertoire and genomic organization.</title>
        <authorList>
            <person name="Putnam N.H."/>
            <person name="Srivastava M."/>
            <person name="Hellsten U."/>
            <person name="Dirks B."/>
            <person name="Chapman J."/>
            <person name="Salamov A."/>
            <person name="Terry A."/>
            <person name="Shapiro H."/>
            <person name="Lindquist E."/>
            <person name="Kapitonov V.V."/>
            <person name="Jurka J."/>
            <person name="Genikhovich G."/>
            <person name="Grigoriev I.V."/>
            <person name="Lucas S.M."/>
            <person name="Steele R.E."/>
            <person name="Finnerty J.R."/>
            <person name="Technau U."/>
            <person name="Martindale M.Q."/>
            <person name="Rokhsar D.S."/>
        </authorList>
    </citation>
    <scope>NUCLEOTIDE SEQUENCE [LARGE SCALE GENOMIC DNA]</scope>
    <source>
        <strain evidence="8">CH2 X CH6</strain>
    </source>
</reference>
<comment type="subcellular location">
    <subcellularLocation>
        <location evidence="1">Membrane</location>
        <topology evidence="1">Multi-pass membrane protein</topology>
    </subcellularLocation>
</comment>
<feature type="transmembrane region" description="Helical" evidence="6">
    <location>
        <begin position="437"/>
        <end position="457"/>
    </location>
</feature>
<evidence type="ECO:0000313" key="8">
    <source>
        <dbReference type="Proteomes" id="UP000001593"/>
    </source>
</evidence>
<dbReference type="eggNOG" id="KOG0255">
    <property type="taxonomic scope" value="Eukaryota"/>
</dbReference>
<keyword evidence="8" id="KW-1185">Reference proteome</keyword>
<dbReference type="GO" id="GO:0016020">
    <property type="term" value="C:membrane"/>
    <property type="evidence" value="ECO:0007669"/>
    <property type="project" value="UniProtKB-SubCell"/>
</dbReference>
<feature type="compositionally biased region" description="Basic and acidic residues" evidence="5">
    <location>
        <begin position="125"/>
        <end position="141"/>
    </location>
</feature>